<dbReference type="GO" id="GO:0008170">
    <property type="term" value="F:N-methyltransferase activity"/>
    <property type="evidence" value="ECO:0007669"/>
    <property type="project" value="InterPro"/>
</dbReference>
<keyword evidence="8" id="KW-0378">Hydrolase</keyword>
<evidence type="ECO:0000259" key="7">
    <source>
        <dbReference type="Pfam" id="PF02384"/>
    </source>
</evidence>
<comment type="catalytic activity">
    <reaction evidence="6">
        <text>a 2'-deoxyadenosine in DNA + S-adenosyl-L-methionine = an N(6)-methyl-2'-deoxyadenosine in DNA + S-adenosyl-L-homocysteine + H(+)</text>
        <dbReference type="Rhea" id="RHEA:15197"/>
        <dbReference type="Rhea" id="RHEA-COMP:12418"/>
        <dbReference type="Rhea" id="RHEA-COMP:12419"/>
        <dbReference type="ChEBI" id="CHEBI:15378"/>
        <dbReference type="ChEBI" id="CHEBI:57856"/>
        <dbReference type="ChEBI" id="CHEBI:59789"/>
        <dbReference type="ChEBI" id="CHEBI:90615"/>
        <dbReference type="ChEBI" id="CHEBI:90616"/>
        <dbReference type="EC" id="2.1.1.72"/>
    </reaction>
</comment>
<evidence type="ECO:0000256" key="3">
    <source>
        <dbReference type="ARBA" id="ARBA00022603"/>
    </source>
</evidence>
<dbReference type="PANTHER" id="PTHR33841:SF1">
    <property type="entry name" value="DNA METHYLTRANSFERASE A"/>
    <property type="match status" value="1"/>
</dbReference>
<dbReference type="InterPro" id="IPR029063">
    <property type="entry name" value="SAM-dependent_MTases_sf"/>
</dbReference>
<comment type="caution">
    <text evidence="8">The sequence shown here is derived from an EMBL/GenBank/DDBJ whole genome shotgun (WGS) entry which is preliminary data.</text>
</comment>
<dbReference type="EC" id="2.1.1.72" evidence="2"/>
<keyword evidence="9" id="KW-1185">Reference proteome</keyword>
<keyword evidence="8" id="KW-0540">Nuclease</keyword>
<proteinExistence type="inferred from homology"/>
<evidence type="ECO:0000256" key="5">
    <source>
        <dbReference type="ARBA" id="ARBA00022747"/>
    </source>
</evidence>
<evidence type="ECO:0000256" key="6">
    <source>
        <dbReference type="ARBA" id="ARBA00047942"/>
    </source>
</evidence>
<dbReference type="Gene3D" id="3.40.50.150">
    <property type="entry name" value="Vaccinia Virus protein VP39"/>
    <property type="match status" value="1"/>
</dbReference>
<dbReference type="EMBL" id="BSFM01000017">
    <property type="protein sequence ID" value="GLK85524.1"/>
    <property type="molecule type" value="Genomic_DNA"/>
</dbReference>
<keyword evidence="4" id="KW-0808">Transferase</keyword>
<dbReference type="InterPro" id="IPR050953">
    <property type="entry name" value="N4_N6_ade-DNA_methylase"/>
</dbReference>
<reference evidence="8" key="1">
    <citation type="journal article" date="2014" name="Int. J. Syst. Evol. Microbiol.">
        <title>Complete genome sequence of Corynebacterium casei LMG S-19264T (=DSM 44701T), isolated from a smear-ripened cheese.</title>
        <authorList>
            <consortium name="US DOE Joint Genome Institute (JGI-PGF)"/>
            <person name="Walter F."/>
            <person name="Albersmeier A."/>
            <person name="Kalinowski J."/>
            <person name="Ruckert C."/>
        </authorList>
    </citation>
    <scope>NUCLEOTIDE SEQUENCE</scope>
    <source>
        <strain evidence="8">VKM B-2789</strain>
    </source>
</reference>
<dbReference type="GO" id="GO:0009007">
    <property type="term" value="F:site-specific DNA-methyltransferase (adenine-specific) activity"/>
    <property type="evidence" value="ECO:0007669"/>
    <property type="project" value="UniProtKB-EC"/>
</dbReference>
<evidence type="ECO:0000256" key="4">
    <source>
        <dbReference type="ARBA" id="ARBA00022679"/>
    </source>
</evidence>
<dbReference type="GO" id="GO:0003677">
    <property type="term" value="F:DNA binding"/>
    <property type="evidence" value="ECO:0007669"/>
    <property type="project" value="InterPro"/>
</dbReference>
<gene>
    <name evidence="8" type="ORF">GCM10017653_35940</name>
</gene>
<feature type="domain" description="DNA methylase adenine-specific" evidence="7">
    <location>
        <begin position="304"/>
        <end position="405"/>
    </location>
</feature>
<protein>
    <recommendedName>
        <fullName evidence="2">site-specific DNA-methyltransferase (adenine-specific)</fullName>
        <ecNumber evidence="2">2.1.1.72</ecNumber>
    </recommendedName>
</protein>
<dbReference type="SUPFAM" id="SSF53335">
    <property type="entry name" value="S-adenosyl-L-methionine-dependent methyltransferases"/>
    <property type="match status" value="1"/>
</dbReference>
<evidence type="ECO:0000256" key="2">
    <source>
        <dbReference type="ARBA" id="ARBA00011900"/>
    </source>
</evidence>
<dbReference type="PROSITE" id="PS00092">
    <property type="entry name" value="N6_MTASE"/>
    <property type="match status" value="1"/>
</dbReference>
<dbReference type="PRINTS" id="PR00507">
    <property type="entry name" value="N12N6MTFRASE"/>
</dbReference>
<dbReference type="GO" id="GO:0004519">
    <property type="term" value="F:endonuclease activity"/>
    <property type="evidence" value="ECO:0007669"/>
    <property type="project" value="UniProtKB-KW"/>
</dbReference>
<keyword evidence="5" id="KW-0680">Restriction system</keyword>
<accession>A0A9W6NBH3</accession>
<evidence type="ECO:0000313" key="9">
    <source>
        <dbReference type="Proteomes" id="UP001143330"/>
    </source>
</evidence>
<organism evidence="8 9">
    <name type="scientific">Ancylobacter defluvii</name>
    <dbReference type="NCBI Taxonomy" id="1282440"/>
    <lineage>
        <taxon>Bacteria</taxon>
        <taxon>Pseudomonadati</taxon>
        <taxon>Pseudomonadota</taxon>
        <taxon>Alphaproteobacteria</taxon>
        <taxon>Hyphomicrobiales</taxon>
        <taxon>Xanthobacteraceae</taxon>
        <taxon>Ancylobacter</taxon>
    </lineage>
</organism>
<keyword evidence="8" id="KW-0255">Endonuclease</keyword>
<evidence type="ECO:0000313" key="8">
    <source>
        <dbReference type="EMBL" id="GLK85524.1"/>
    </source>
</evidence>
<name>A0A9W6NBH3_9HYPH</name>
<dbReference type="InterPro" id="IPR003356">
    <property type="entry name" value="DNA_methylase_A-5"/>
</dbReference>
<keyword evidence="3" id="KW-0489">Methyltransferase</keyword>
<dbReference type="RefSeq" id="WP_246546083.1">
    <property type="nucleotide sequence ID" value="NZ_BSFM01000017.1"/>
</dbReference>
<dbReference type="GO" id="GO:0009307">
    <property type="term" value="P:DNA restriction-modification system"/>
    <property type="evidence" value="ECO:0007669"/>
    <property type="project" value="UniProtKB-KW"/>
</dbReference>
<sequence length="1011" mass="113722">MQEVANSIMPTSLSDTFLRLVTRDNRRTEAEIQADIRQFILDAPFALEEDDLSLVQLESQLGDRRRIDVEVGATVIEVKRDLRSERIRRDAEEQLAGYVELRAEQTGLRYVGILTDGTGWYCYHLVDKELRQVSEISLKSGEIEPLIVWLEGVLATTHGLIPTADAIESRLGATSSSYLLDRATLSTIYERNRNDPSVVMKRKLWARLLTSALGTQFEDTDDLFIEHTLLVNSAEIIAHAVLGLHPETIAPAALLGGERFDESGIYGVIEQDFFDWIVEIEEGRIFVRTLSRRLARFDWSAVEQDVLKVLYESIIGADTRRRLGEYYTPDWLAHIVVEEVVDAPLKQRVLDAACGSGTFLFHAIRRYIAAADNAGMTVPEQIHGVTRHVIGMDLHPVAVTLARVTYLLAIGRDRLIDPARGTIQIPVYLGDSLQWQEQSVDLWTAGNLTIRADDNRELVASELRFPDALLDDAARFDELVNEMADRAAGRRSGGAAPSLNSVFERLAVPQQYRSVVEGTFRTMCRLHDEGRDHIWGYYVRNLARPMWLSREANRIDVLIGNPPWLAYRHMTPEMQSVFRRMSEARGLWAGGELATQQDLAGLFAVRACQLYLRNGGKLGLVLPNTAIDREHYRGFRSGQYGDATLGMAIAFSPPWDLRRIRPHFFPRASSVVFGSRANGRPLPMPEEAEIWSGRLPATNTPWDQAQAVLSRTNGRLQRSSALARSPYAPSFSQGAIILPRVAFVVERQAATTLGLPAGRVALKSSRSVQEKKPWKSAESVSGVVETEFVRPIYTGDGIYPYRSIDDMAAVIPCTSRSLLSEDQIEMYPGLHNWWSKAKILWSQGRSNDRLTLLQQLDFQSKLTRQLPIPELRVVYNRSGMHIVAAKISNRRAIIASGLYWCSVRSIQEADYICAVLNAPITTELARPFMSYGKDERDIAKHVWELPIPPFDITNEMHVRLSKLGAAAEVIAASFPLNADIHFAATRRHIRQYIDAMPEGREINDIVYELIS</sequence>
<comment type="similarity">
    <text evidence="1">Belongs to the N(4)/N(6)-methyltransferase family.</text>
</comment>
<reference evidence="8" key="2">
    <citation type="submission" date="2023-01" db="EMBL/GenBank/DDBJ databases">
        <authorList>
            <person name="Sun Q."/>
            <person name="Evtushenko L."/>
        </authorList>
    </citation>
    <scope>NUCLEOTIDE SEQUENCE</scope>
    <source>
        <strain evidence="8">VKM B-2789</strain>
    </source>
</reference>
<dbReference type="Proteomes" id="UP001143330">
    <property type="component" value="Unassembled WGS sequence"/>
</dbReference>
<dbReference type="GO" id="GO:0032259">
    <property type="term" value="P:methylation"/>
    <property type="evidence" value="ECO:0007669"/>
    <property type="project" value="UniProtKB-KW"/>
</dbReference>
<dbReference type="AlphaFoldDB" id="A0A9W6NBH3"/>
<dbReference type="Pfam" id="PF02384">
    <property type="entry name" value="N6_Mtase"/>
    <property type="match status" value="1"/>
</dbReference>
<evidence type="ECO:0000256" key="1">
    <source>
        <dbReference type="ARBA" id="ARBA00006594"/>
    </source>
</evidence>
<dbReference type="PANTHER" id="PTHR33841">
    <property type="entry name" value="DNA METHYLTRANSFERASE YEEA-RELATED"/>
    <property type="match status" value="1"/>
</dbReference>
<dbReference type="InterPro" id="IPR002052">
    <property type="entry name" value="DNA_methylase_N6_adenine_CS"/>
</dbReference>